<evidence type="ECO:0000313" key="1">
    <source>
        <dbReference type="EMBL" id="KAF5203817.1"/>
    </source>
</evidence>
<sequence length="70" mass="8366">YTLKIILFRKCQQEGFQSAKIKSCFSCVIQILFWCVCWKKKNILTTDKLRDKGGWAIWESTTNLFLKMRK</sequence>
<dbReference type="Proteomes" id="UP000554482">
    <property type="component" value="Unassembled WGS sequence"/>
</dbReference>
<gene>
    <name evidence="1" type="ORF">FRX31_006596</name>
</gene>
<evidence type="ECO:0000313" key="2">
    <source>
        <dbReference type="Proteomes" id="UP000554482"/>
    </source>
</evidence>
<name>A0A7J6X427_THATH</name>
<organism evidence="1 2">
    <name type="scientific">Thalictrum thalictroides</name>
    <name type="common">Rue-anemone</name>
    <name type="synonym">Anemone thalictroides</name>
    <dbReference type="NCBI Taxonomy" id="46969"/>
    <lineage>
        <taxon>Eukaryota</taxon>
        <taxon>Viridiplantae</taxon>
        <taxon>Streptophyta</taxon>
        <taxon>Embryophyta</taxon>
        <taxon>Tracheophyta</taxon>
        <taxon>Spermatophyta</taxon>
        <taxon>Magnoliopsida</taxon>
        <taxon>Ranunculales</taxon>
        <taxon>Ranunculaceae</taxon>
        <taxon>Thalictroideae</taxon>
        <taxon>Thalictrum</taxon>
    </lineage>
</organism>
<proteinExistence type="predicted"/>
<accession>A0A7J6X427</accession>
<dbReference type="AlphaFoldDB" id="A0A7J6X427"/>
<keyword evidence="2" id="KW-1185">Reference proteome</keyword>
<reference evidence="1 2" key="1">
    <citation type="submission" date="2020-06" db="EMBL/GenBank/DDBJ databases">
        <title>Transcriptomic and genomic resources for Thalictrum thalictroides and T. hernandezii: Facilitating candidate gene discovery in an emerging model plant lineage.</title>
        <authorList>
            <person name="Arias T."/>
            <person name="Riano-Pachon D.M."/>
            <person name="Di Stilio V.S."/>
        </authorList>
    </citation>
    <scope>NUCLEOTIDE SEQUENCE [LARGE SCALE GENOMIC DNA]</scope>
    <source>
        <strain evidence="2">cv. WT478/WT964</strain>
        <tissue evidence="1">Leaves</tissue>
    </source>
</reference>
<protein>
    <submittedName>
        <fullName evidence="1">Uncharacterized protein</fullName>
    </submittedName>
</protein>
<dbReference type="EMBL" id="JABWDY010006229">
    <property type="protein sequence ID" value="KAF5203817.1"/>
    <property type="molecule type" value="Genomic_DNA"/>
</dbReference>
<feature type="non-terminal residue" evidence="1">
    <location>
        <position position="70"/>
    </location>
</feature>
<comment type="caution">
    <text evidence="1">The sequence shown here is derived from an EMBL/GenBank/DDBJ whole genome shotgun (WGS) entry which is preliminary data.</text>
</comment>